<dbReference type="STRING" id="1834516.BL253_16290"/>
<sequence>MLVTGAVDVTGRVVPGASWDDLDPVEFDRLRRLVGAYREKADERLALLDDLALARELGVVRTVPGDAGADDAAGAGSAAAVGPEQVEILLAGLLLFGRPESLRRFAPTHEAAIQVFDRVDGLATGTNVFLRWPLFRLVEEFLARFRALNPMREVRFDLVRMRVPVYSESAFREALANALIHRDYTAPGAVHVQWSADQIVVSNPSGLPAGITVESLLTAPPSPRNPLLADAFRRAGIVTRTGRGISHIWREQLRHGHAPPDHGRSGEHAVVVVLPGGRPDLGFARFVLSHELGGRPLSLPELQIITRMRRQARMRTEDVAQMLAVSKTEARRALFRMVRAGLVEIQDAATPRRSWMLSEYAEGALRESAEAVAAAAESPVREPAAASAANPAPSPASAADDKPPAAEAVS</sequence>
<dbReference type="InterPro" id="IPR036388">
    <property type="entry name" value="WH-like_DNA-bd_sf"/>
</dbReference>
<keyword evidence="3" id="KW-1185">Reference proteome</keyword>
<dbReference type="Gene3D" id="1.10.10.10">
    <property type="entry name" value="Winged helix-like DNA-binding domain superfamily/Winged helix DNA-binding domain"/>
    <property type="match status" value="1"/>
</dbReference>
<dbReference type="PANTHER" id="PTHR30595:SF6">
    <property type="entry name" value="SCHLAFEN ALBA-2 DOMAIN-CONTAINING PROTEIN"/>
    <property type="match status" value="1"/>
</dbReference>
<comment type="caution">
    <text evidence="2">The sequence shown here is derived from an EMBL/GenBank/DDBJ whole genome shotgun (WGS) entry which is preliminary data.</text>
</comment>
<organism evidence="2 3">
    <name type="scientific">Pseudofrankia asymbiotica</name>
    <dbReference type="NCBI Taxonomy" id="1834516"/>
    <lineage>
        <taxon>Bacteria</taxon>
        <taxon>Bacillati</taxon>
        <taxon>Actinomycetota</taxon>
        <taxon>Actinomycetes</taxon>
        <taxon>Frankiales</taxon>
        <taxon>Frankiaceae</taxon>
        <taxon>Pseudofrankia</taxon>
    </lineage>
</organism>
<feature type="region of interest" description="Disordered" evidence="1">
    <location>
        <begin position="376"/>
        <end position="410"/>
    </location>
</feature>
<protein>
    <submittedName>
        <fullName evidence="2">Transcriptional regulator</fullName>
    </submittedName>
</protein>
<dbReference type="InterPro" id="IPR036390">
    <property type="entry name" value="WH_DNA-bd_sf"/>
</dbReference>
<evidence type="ECO:0000256" key="1">
    <source>
        <dbReference type="SAM" id="MobiDB-lite"/>
    </source>
</evidence>
<dbReference type="Proteomes" id="UP000188929">
    <property type="component" value="Unassembled WGS sequence"/>
</dbReference>
<accession>A0A1V2IB26</accession>
<evidence type="ECO:0000313" key="2">
    <source>
        <dbReference type="EMBL" id="ONH29791.1"/>
    </source>
</evidence>
<evidence type="ECO:0000313" key="3">
    <source>
        <dbReference type="Proteomes" id="UP000188929"/>
    </source>
</evidence>
<dbReference type="EMBL" id="MOMC01000031">
    <property type="protein sequence ID" value="ONH29791.1"/>
    <property type="molecule type" value="Genomic_DNA"/>
</dbReference>
<name>A0A1V2IB26_9ACTN</name>
<dbReference type="Pfam" id="PF13749">
    <property type="entry name" value="HATPase_c_4"/>
    <property type="match status" value="1"/>
</dbReference>
<dbReference type="AlphaFoldDB" id="A0A1V2IB26"/>
<dbReference type="PANTHER" id="PTHR30595">
    <property type="entry name" value="GLPR-RELATED TRANSCRIPTIONAL REPRESSOR"/>
    <property type="match status" value="1"/>
</dbReference>
<dbReference type="Gene3D" id="3.30.565.60">
    <property type="match status" value="1"/>
</dbReference>
<proteinExistence type="predicted"/>
<gene>
    <name evidence="2" type="ORF">BL253_16290</name>
</gene>
<dbReference type="OrthoDB" id="9805115at2"/>
<reference evidence="3" key="1">
    <citation type="submission" date="2016-10" db="EMBL/GenBank/DDBJ databases">
        <title>Frankia sp. NRRL B-16386 Genome sequencing.</title>
        <authorList>
            <person name="Ghodhbane-Gtari F."/>
            <person name="Swanson E."/>
            <person name="Gueddou A."/>
            <person name="Hezbri K."/>
            <person name="Ktari K."/>
            <person name="Nouioui I."/>
            <person name="Morris K."/>
            <person name="Simpson S."/>
            <person name="Abebe-Akele F."/>
            <person name="Thomas K."/>
            <person name="Gtari M."/>
            <person name="Tisa L.S."/>
        </authorList>
    </citation>
    <scope>NUCLEOTIDE SEQUENCE [LARGE SCALE GENOMIC DNA]</scope>
    <source>
        <strain evidence="3">NRRL B-16386</strain>
    </source>
</reference>
<feature type="compositionally biased region" description="Low complexity" evidence="1">
    <location>
        <begin position="376"/>
        <end position="398"/>
    </location>
</feature>
<dbReference type="InterPro" id="IPR038475">
    <property type="entry name" value="RecG_C_sf"/>
</dbReference>
<dbReference type="SUPFAM" id="SSF46785">
    <property type="entry name" value="Winged helix' DNA-binding domain"/>
    <property type="match status" value="1"/>
</dbReference>